<dbReference type="GO" id="GO:0008270">
    <property type="term" value="F:zinc ion binding"/>
    <property type="evidence" value="ECO:0007669"/>
    <property type="project" value="UniProtKB-KW"/>
</dbReference>
<evidence type="ECO:0000313" key="4">
    <source>
        <dbReference type="Proteomes" id="UP001274830"/>
    </source>
</evidence>
<dbReference type="SUPFAM" id="SSF57850">
    <property type="entry name" value="RING/U-box"/>
    <property type="match status" value="1"/>
</dbReference>
<organism evidence="3 4">
    <name type="scientific">Recurvomyces mirabilis</name>
    <dbReference type="NCBI Taxonomy" id="574656"/>
    <lineage>
        <taxon>Eukaryota</taxon>
        <taxon>Fungi</taxon>
        <taxon>Dikarya</taxon>
        <taxon>Ascomycota</taxon>
        <taxon>Pezizomycotina</taxon>
        <taxon>Dothideomycetes</taxon>
        <taxon>Dothideomycetidae</taxon>
        <taxon>Mycosphaerellales</taxon>
        <taxon>Teratosphaeriaceae</taxon>
        <taxon>Recurvomyces</taxon>
    </lineage>
</organism>
<sequence>MSPSHSTPELPSFLQPHHLTHVYYPCIKLLNVKKEFPFFKVPYAVAQRYEPLPLIQDPAVEAHTNLYEAYETSFYSVVRAKKSGKKGLPGHRLNVSFGQLLMDMAQVTNGVGETGLEVLTYRDKTDRHDTSLEPTEGTILRVRIVRQTTHITKRDNTIDSFSYYEGNLDELLGLNSPHQWLVDIQDLVTWRSDRAYKHILFRLRRDKALHGFGIGRLIEDNKKQFKSPRSIIYDQHLPLVTTPANFVDIDSDDTTCVICTDLFDDQPDEEHAPITLPCEQSGKSHVLGKSCLTKWCRSQGPTKAQCPHCRHSIFSDSAMLQSLKFGTSLTDPKEYVYDARYTAYENFERSCADLDKSLAAYDKTIVKFDDGAWPRKLTEVFDYFMLPPPECTASTPYHLQPQRRPELRIFRQAIVQFLEHHADLSRPAQGIEENILRYCVSAYQAEIVTLGKRTKKMGMLAVYRSREDLDGLLAKNGHANEGDPDPFWVPMGLWEFVLKAVNRSLKFLVERSCGSECWREKDGLHYHGGRLYCRQSRVADIAEGLEWDIAILSL</sequence>
<proteinExistence type="predicted"/>
<dbReference type="PROSITE" id="PS50089">
    <property type="entry name" value="ZF_RING_2"/>
    <property type="match status" value="1"/>
</dbReference>
<dbReference type="InterPro" id="IPR001841">
    <property type="entry name" value="Znf_RING"/>
</dbReference>
<evidence type="ECO:0000313" key="3">
    <source>
        <dbReference type="EMBL" id="KAK3680057.1"/>
    </source>
</evidence>
<evidence type="ECO:0000259" key="2">
    <source>
        <dbReference type="PROSITE" id="PS50089"/>
    </source>
</evidence>
<accession>A0AAE1C6K8</accession>
<dbReference type="EMBL" id="JAUTXT010000001">
    <property type="protein sequence ID" value="KAK3680057.1"/>
    <property type="molecule type" value="Genomic_DNA"/>
</dbReference>
<evidence type="ECO:0000256" key="1">
    <source>
        <dbReference type="PROSITE-ProRule" id="PRU00175"/>
    </source>
</evidence>
<dbReference type="Proteomes" id="UP001274830">
    <property type="component" value="Unassembled WGS sequence"/>
</dbReference>
<feature type="domain" description="RING-type" evidence="2">
    <location>
        <begin position="256"/>
        <end position="310"/>
    </location>
</feature>
<dbReference type="AlphaFoldDB" id="A0AAE1C6K8"/>
<keyword evidence="1" id="KW-0863">Zinc-finger</keyword>
<name>A0AAE1C6K8_9PEZI</name>
<keyword evidence="4" id="KW-1185">Reference proteome</keyword>
<comment type="caution">
    <text evidence="3">The sequence shown here is derived from an EMBL/GenBank/DDBJ whole genome shotgun (WGS) entry which is preliminary data.</text>
</comment>
<reference evidence="3" key="1">
    <citation type="submission" date="2023-07" db="EMBL/GenBank/DDBJ databases">
        <title>Black Yeasts Isolated from many extreme environments.</title>
        <authorList>
            <person name="Coleine C."/>
            <person name="Stajich J.E."/>
            <person name="Selbmann L."/>
        </authorList>
    </citation>
    <scope>NUCLEOTIDE SEQUENCE</scope>
    <source>
        <strain evidence="3">CCFEE 5485</strain>
    </source>
</reference>
<gene>
    <name evidence="3" type="ORF">LTR78_000434</name>
</gene>
<dbReference type="Gene3D" id="3.30.40.10">
    <property type="entry name" value="Zinc/RING finger domain, C3HC4 (zinc finger)"/>
    <property type="match status" value="1"/>
</dbReference>
<keyword evidence="1" id="KW-0862">Zinc</keyword>
<protein>
    <recommendedName>
        <fullName evidence="2">RING-type domain-containing protein</fullName>
    </recommendedName>
</protein>
<dbReference type="InterPro" id="IPR013083">
    <property type="entry name" value="Znf_RING/FYVE/PHD"/>
</dbReference>
<keyword evidence="1" id="KW-0479">Metal-binding</keyword>